<reference evidence="1" key="1">
    <citation type="submission" date="2022-10" db="EMBL/GenBank/DDBJ databases">
        <authorList>
            <person name="Yue Y."/>
        </authorList>
    </citation>
    <scope>NUCLEOTIDE SEQUENCE</scope>
    <source>
        <strain evidence="1">Z654</strain>
    </source>
</reference>
<name>A0AAE3IYM6_9RHOB</name>
<dbReference type="RefSeq" id="WP_263953347.1">
    <property type="nucleotide sequence ID" value="NZ_JAOYFC010000002.1"/>
</dbReference>
<dbReference type="Proteomes" id="UP001208041">
    <property type="component" value="Unassembled WGS sequence"/>
</dbReference>
<proteinExistence type="predicted"/>
<accession>A0AAE3IYM6</accession>
<evidence type="ECO:0000313" key="1">
    <source>
        <dbReference type="EMBL" id="MCV6824485.1"/>
    </source>
</evidence>
<protein>
    <submittedName>
        <fullName evidence="1">Uncharacterized protein</fullName>
    </submittedName>
</protein>
<comment type="caution">
    <text evidence="1">The sequence shown here is derived from an EMBL/GenBank/DDBJ whole genome shotgun (WGS) entry which is preliminary data.</text>
</comment>
<dbReference type="EMBL" id="JAOYFC010000002">
    <property type="protein sequence ID" value="MCV6824485.1"/>
    <property type="molecule type" value="Genomic_DNA"/>
</dbReference>
<organism evidence="1 2">
    <name type="scientific">Halocynthiibacter halioticoli</name>
    <dbReference type="NCBI Taxonomy" id="2986804"/>
    <lineage>
        <taxon>Bacteria</taxon>
        <taxon>Pseudomonadati</taxon>
        <taxon>Pseudomonadota</taxon>
        <taxon>Alphaproteobacteria</taxon>
        <taxon>Rhodobacterales</taxon>
        <taxon>Paracoccaceae</taxon>
        <taxon>Halocynthiibacter</taxon>
    </lineage>
</organism>
<gene>
    <name evidence="1" type="ORF">OH136_07930</name>
</gene>
<evidence type="ECO:0000313" key="2">
    <source>
        <dbReference type="Proteomes" id="UP001208041"/>
    </source>
</evidence>
<keyword evidence="2" id="KW-1185">Reference proteome</keyword>
<dbReference type="AlphaFoldDB" id="A0AAE3IYM6"/>
<sequence length="120" mass="12985">MSNSSVSLSKVLECVDAEVAEMSTQVLKLQSTLSELTDGLDILQTEPISSLQSLDEIAQKLSGISRALQMLRNETGPVNHTSINIELLKSFVKLDSLSSRLCAETCLEHSQSSKGSVTLF</sequence>